<evidence type="ECO:0000313" key="2">
    <source>
        <dbReference type="EMBL" id="GAI29594.1"/>
    </source>
</evidence>
<feature type="domain" description="TRAM" evidence="1">
    <location>
        <begin position="26"/>
        <end position="85"/>
    </location>
</feature>
<name>X1PFC3_9ZZZZ</name>
<dbReference type="EMBL" id="BARV01017986">
    <property type="protein sequence ID" value="GAI29594.1"/>
    <property type="molecule type" value="Genomic_DNA"/>
</dbReference>
<accession>X1PFC3</accession>
<dbReference type="PROSITE" id="PS50926">
    <property type="entry name" value="TRAM"/>
    <property type="match status" value="1"/>
</dbReference>
<protein>
    <recommendedName>
        <fullName evidence="1">TRAM domain-containing protein</fullName>
    </recommendedName>
</protein>
<reference evidence="2" key="1">
    <citation type="journal article" date="2014" name="Front. Microbiol.">
        <title>High frequency of phylogenetically diverse reductive dehalogenase-homologous genes in deep subseafloor sedimentary metagenomes.</title>
        <authorList>
            <person name="Kawai M."/>
            <person name="Futagami T."/>
            <person name="Toyoda A."/>
            <person name="Takaki Y."/>
            <person name="Nishi S."/>
            <person name="Hori S."/>
            <person name="Arai W."/>
            <person name="Tsubouchi T."/>
            <person name="Morono Y."/>
            <person name="Uchiyama I."/>
            <person name="Ito T."/>
            <person name="Fujiyama A."/>
            <person name="Inagaki F."/>
            <person name="Takami H."/>
        </authorList>
    </citation>
    <scope>NUCLEOTIDE SEQUENCE</scope>
    <source>
        <strain evidence="2">Expedition CK06-06</strain>
    </source>
</reference>
<dbReference type="AlphaFoldDB" id="X1PFC3"/>
<proteinExistence type="predicted"/>
<evidence type="ECO:0000259" key="1">
    <source>
        <dbReference type="PROSITE" id="PS50926"/>
    </source>
</evidence>
<gene>
    <name evidence="2" type="ORF">S06H3_30530</name>
</gene>
<comment type="caution">
    <text evidence="2">The sequence shown here is derived from an EMBL/GenBank/DDBJ whole genome shotgun (WGS) entry which is preliminary data.</text>
</comment>
<organism evidence="2">
    <name type="scientific">marine sediment metagenome</name>
    <dbReference type="NCBI Taxonomy" id="412755"/>
    <lineage>
        <taxon>unclassified sequences</taxon>
        <taxon>metagenomes</taxon>
        <taxon>ecological metagenomes</taxon>
    </lineage>
</organism>
<dbReference type="Pfam" id="PF01938">
    <property type="entry name" value="TRAM"/>
    <property type="match status" value="1"/>
</dbReference>
<dbReference type="InterPro" id="IPR002792">
    <property type="entry name" value="TRAM_dom"/>
</dbReference>
<feature type="non-terminal residue" evidence="2">
    <location>
        <position position="1"/>
    </location>
</feature>
<sequence length="93" mass="10884">DTLRDKKERSRFLSEKVKLLQETNNKEWEGWRGKVLVVKETKEGKMFARNTYYKPIILPKGNLGERVEVEIKECSRNALFGEIVESIAQEITL</sequence>